<evidence type="ECO:0000256" key="3">
    <source>
        <dbReference type="ARBA" id="ARBA00022475"/>
    </source>
</evidence>
<keyword evidence="9" id="KW-1185">Reference proteome</keyword>
<protein>
    <submittedName>
        <fullName evidence="8">MOP flippase family protein</fullName>
    </submittedName>
</protein>
<dbReference type="Proteomes" id="UP001368328">
    <property type="component" value="Chromosome"/>
</dbReference>
<feature type="transmembrane region" description="Helical" evidence="7">
    <location>
        <begin position="39"/>
        <end position="58"/>
    </location>
</feature>
<reference evidence="8 9" key="1">
    <citation type="submission" date="2024-02" db="EMBL/GenBank/DDBJ databases">
        <title>Seven novel Bacillus-like species.</title>
        <authorList>
            <person name="Liu G."/>
        </authorList>
    </citation>
    <scope>NUCLEOTIDE SEQUENCE [LARGE SCALE GENOMIC DNA]</scope>
    <source>
        <strain evidence="8 9">FJAT-53654</strain>
    </source>
</reference>
<keyword evidence="3" id="KW-1003">Cell membrane</keyword>
<comment type="subcellular location">
    <subcellularLocation>
        <location evidence="1">Cell membrane</location>
        <topology evidence="1">Multi-pass membrane protein</topology>
    </subcellularLocation>
</comment>
<comment type="similarity">
    <text evidence="2">Belongs to the polysaccharide synthase family.</text>
</comment>
<evidence type="ECO:0000256" key="5">
    <source>
        <dbReference type="ARBA" id="ARBA00022989"/>
    </source>
</evidence>
<evidence type="ECO:0000313" key="9">
    <source>
        <dbReference type="Proteomes" id="UP001368328"/>
    </source>
</evidence>
<name>A0ABZ2MW43_9BACI</name>
<feature type="transmembrane region" description="Helical" evidence="7">
    <location>
        <begin position="448"/>
        <end position="466"/>
    </location>
</feature>
<accession>A0ABZ2MW43</accession>
<feature type="transmembrane region" description="Helical" evidence="7">
    <location>
        <begin position="289"/>
        <end position="308"/>
    </location>
</feature>
<dbReference type="NCBIfam" id="NF007773">
    <property type="entry name" value="PRK10459.1"/>
    <property type="match status" value="1"/>
</dbReference>
<dbReference type="PANTHER" id="PTHR30250:SF10">
    <property type="entry name" value="LIPOPOLYSACCHARIDE BIOSYNTHESIS PROTEIN WZXC"/>
    <property type="match status" value="1"/>
</dbReference>
<dbReference type="InterPro" id="IPR050833">
    <property type="entry name" value="Poly_Biosynth_Transport"/>
</dbReference>
<sequence length="490" mass="55296">MSLKQKVMQGVKWTTFSTISIVILQLVQLIVLGRLLDSNAYGLMGMVLVIVGIADLFMDMGISNATIQSEKVSKNELSSLYWLNIFCGLFIAVLIWLLIPFFATFFKEDQLNELLIWVVLIFVITPFGQQYKALLQRELKFNLLSKIEIVSTLIGVLVSLLAAYLNYGVMSLIWGLLVIVCIRTILLNIIGLRYYRPNFYFNFKDTKRFLNFGIYQAGESSINYLNSKIDSIIIGRFIGSTALGYYTMAFNIIILPSTKINPIITRVIFPVFSRIQNDTQKLKDNFFKLLTLVSLINFPIFFGLFITAPLLIPTVFGDQWIPSVELVQLLCGVGLLRSIGNPIGSLMMATGNVKLSFKFNAFKMVTQIPGIIIGAYFLGVLGVAYIYLILQVFYTVFSYKYLISKTLGPSLKVYIKTFIPAFIGSVLMVGAVWLFGNILPDIPAVYNLIIQVVIGGLVYVLIVFNFNNSVINELKRLLLRKLRSKNINFN</sequence>
<proteinExistence type="inferred from homology"/>
<dbReference type="PANTHER" id="PTHR30250">
    <property type="entry name" value="PST FAMILY PREDICTED COLANIC ACID TRANSPORTER"/>
    <property type="match status" value="1"/>
</dbReference>
<evidence type="ECO:0000256" key="6">
    <source>
        <dbReference type="ARBA" id="ARBA00023136"/>
    </source>
</evidence>
<gene>
    <name evidence="8" type="ORF">WCV66_05210</name>
</gene>
<feature type="transmembrane region" description="Helical" evidence="7">
    <location>
        <begin position="12"/>
        <end position="33"/>
    </location>
</feature>
<feature type="transmembrane region" description="Helical" evidence="7">
    <location>
        <begin position="320"/>
        <end position="340"/>
    </location>
</feature>
<keyword evidence="4 7" id="KW-0812">Transmembrane</keyword>
<evidence type="ECO:0000256" key="2">
    <source>
        <dbReference type="ARBA" id="ARBA00007430"/>
    </source>
</evidence>
<feature type="transmembrane region" description="Helical" evidence="7">
    <location>
        <begin position="79"/>
        <end position="102"/>
    </location>
</feature>
<feature type="transmembrane region" description="Helical" evidence="7">
    <location>
        <begin position="414"/>
        <end position="436"/>
    </location>
</feature>
<evidence type="ECO:0000313" key="8">
    <source>
        <dbReference type="EMBL" id="WXB89638.1"/>
    </source>
</evidence>
<dbReference type="RefSeq" id="WP_338788141.1">
    <property type="nucleotide sequence ID" value="NZ_CP147403.1"/>
</dbReference>
<organism evidence="8 9">
    <name type="scientific">Metabacillus rhizosphaerae</name>
    <dbReference type="NCBI Taxonomy" id="3117747"/>
    <lineage>
        <taxon>Bacteria</taxon>
        <taxon>Bacillati</taxon>
        <taxon>Bacillota</taxon>
        <taxon>Bacilli</taxon>
        <taxon>Bacillales</taxon>
        <taxon>Bacillaceae</taxon>
        <taxon>Metabacillus</taxon>
    </lineage>
</organism>
<evidence type="ECO:0000256" key="1">
    <source>
        <dbReference type="ARBA" id="ARBA00004651"/>
    </source>
</evidence>
<dbReference type="CDD" id="cd13127">
    <property type="entry name" value="MATE_tuaB_like"/>
    <property type="match status" value="1"/>
</dbReference>
<keyword evidence="5 7" id="KW-1133">Transmembrane helix</keyword>
<dbReference type="EMBL" id="CP147403">
    <property type="protein sequence ID" value="WXB89638.1"/>
    <property type="molecule type" value="Genomic_DNA"/>
</dbReference>
<evidence type="ECO:0000256" key="4">
    <source>
        <dbReference type="ARBA" id="ARBA00022692"/>
    </source>
</evidence>
<feature type="transmembrane region" description="Helical" evidence="7">
    <location>
        <begin position="173"/>
        <end position="195"/>
    </location>
</feature>
<keyword evidence="6 7" id="KW-0472">Membrane</keyword>
<feature type="transmembrane region" description="Helical" evidence="7">
    <location>
        <begin position="147"/>
        <end position="167"/>
    </location>
</feature>
<evidence type="ECO:0000256" key="7">
    <source>
        <dbReference type="SAM" id="Phobius"/>
    </source>
</evidence>
<feature type="transmembrane region" description="Helical" evidence="7">
    <location>
        <begin position="114"/>
        <end position="135"/>
    </location>
</feature>
<dbReference type="Pfam" id="PF13440">
    <property type="entry name" value="Polysacc_synt_3"/>
    <property type="match status" value="1"/>
</dbReference>